<dbReference type="PROSITE" id="PS51318">
    <property type="entry name" value="TAT"/>
    <property type="match status" value="1"/>
</dbReference>
<proteinExistence type="predicted"/>
<reference evidence="2 3" key="1">
    <citation type="submission" date="2023-09" db="EMBL/GenBank/DDBJ databases">
        <title>Microbacterium fusihabitans sp. nov., Microbacterium phycihabitans sp. nov., and Microbacterium cervinum sp. nov., isolated from dried seaweeds of beach.</title>
        <authorList>
            <person name="Lee S.D."/>
        </authorList>
    </citation>
    <scope>NUCLEOTIDE SEQUENCE [LARGE SCALE GENOMIC DNA]</scope>
    <source>
        <strain evidence="2 3">KSW4-17</strain>
    </source>
</reference>
<accession>A0ABU3TAM4</accession>
<evidence type="ECO:0008006" key="4">
    <source>
        <dbReference type="Google" id="ProtNLM"/>
    </source>
</evidence>
<gene>
    <name evidence="2" type="ORF">RWH45_14430</name>
</gene>
<protein>
    <recommendedName>
        <fullName evidence="4">Alternate-type signal peptide domain-containing protein</fullName>
    </recommendedName>
</protein>
<dbReference type="EMBL" id="JAWDIS010000003">
    <property type="protein sequence ID" value="MDU0368413.1"/>
    <property type="molecule type" value="Genomic_DNA"/>
</dbReference>
<evidence type="ECO:0000256" key="1">
    <source>
        <dbReference type="SAM" id="SignalP"/>
    </source>
</evidence>
<keyword evidence="1" id="KW-0732">Signal</keyword>
<feature type="signal peptide" evidence="1">
    <location>
        <begin position="1"/>
        <end position="31"/>
    </location>
</feature>
<feature type="chain" id="PRO_5047533909" description="Alternate-type signal peptide domain-containing protein" evidence="1">
    <location>
        <begin position="32"/>
        <end position="171"/>
    </location>
</feature>
<sequence length="171" mass="17455">MSTRDASPRGRLRAAAVLAAALVLGTGTAAAQASWRAQASLTAGPVASGSFDLATQWIGDWSTWTPLYPDRSSDTPLLRVTETRAGGTTLRWRLTPTVTAPAYVTTRVYLGSCGSATVIASGTSYAPAGGFSPGQSVDLCVRATLAADAPASLQGTALTPTVVVTADQVVQ</sequence>
<dbReference type="RefSeq" id="WP_315995581.1">
    <property type="nucleotide sequence ID" value="NZ_JAWDIS010000003.1"/>
</dbReference>
<comment type="caution">
    <text evidence="2">The sequence shown here is derived from an EMBL/GenBank/DDBJ whole genome shotgun (WGS) entry which is preliminary data.</text>
</comment>
<dbReference type="Proteomes" id="UP001263371">
    <property type="component" value="Unassembled WGS sequence"/>
</dbReference>
<evidence type="ECO:0000313" key="2">
    <source>
        <dbReference type="EMBL" id="MDU0368413.1"/>
    </source>
</evidence>
<name>A0ABU3TAM4_9MICO</name>
<dbReference type="InterPro" id="IPR006311">
    <property type="entry name" value="TAT_signal"/>
</dbReference>
<keyword evidence="3" id="KW-1185">Reference proteome</keyword>
<evidence type="ECO:0000313" key="3">
    <source>
        <dbReference type="Proteomes" id="UP001263371"/>
    </source>
</evidence>
<organism evidence="2 3">
    <name type="scientific">Microbacterium galbum</name>
    <dbReference type="NCBI Taxonomy" id="3075994"/>
    <lineage>
        <taxon>Bacteria</taxon>
        <taxon>Bacillati</taxon>
        <taxon>Actinomycetota</taxon>
        <taxon>Actinomycetes</taxon>
        <taxon>Micrococcales</taxon>
        <taxon>Microbacteriaceae</taxon>
        <taxon>Microbacterium</taxon>
    </lineage>
</organism>